<protein>
    <submittedName>
        <fullName evidence="1">Uncharacterized protein</fullName>
    </submittedName>
</protein>
<accession>A0A0A9A795</accession>
<dbReference type="AlphaFoldDB" id="A0A0A9A795"/>
<organism evidence="1">
    <name type="scientific">Arundo donax</name>
    <name type="common">Giant reed</name>
    <name type="synonym">Donax arundinaceus</name>
    <dbReference type="NCBI Taxonomy" id="35708"/>
    <lineage>
        <taxon>Eukaryota</taxon>
        <taxon>Viridiplantae</taxon>
        <taxon>Streptophyta</taxon>
        <taxon>Embryophyta</taxon>
        <taxon>Tracheophyta</taxon>
        <taxon>Spermatophyta</taxon>
        <taxon>Magnoliopsida</taxon>
        <taxon>Liliopsida</taxon>
        <taxon>Poales</taxon>
        <taxon>Poaceae</taxon>
        <taxon>PACMAD clade</taxon>
        <taxon>Arundinoideae</taxon>
        <taxon>Arundineae</taxon>
        <taxon>Arundo</taxon>
    </lineage>
</organism>
<proteinExistence type="predicted"/>
<reference evidence="1" key="1">
    <citation type="submission" date="2014-09" db="EMBL/GenBank/DDBJ databases">
        <authorList>
            <person name="Magalhaes I.L.F."/>
            <person name="Oliveira U."/>
            <person name="Santos F.R."/>
            <person name="Vidigal T.H.D.A."/>
            <person name="Brescovit A.D."/>
            <person name="Santos A.J."/>
        </authorList>
    </citation>
    <scope>NUCLEOTIDE SEQUENCE</scope>
    <source>
        <tissue evidence="1">Shoot tissue taken approximately 20 cm above the soil surface</tissue>
    </source>
</reference>
<name>A0A0A9A795_ARUDO</name>
<sequence length="17" mass="1765">MRTSLSDVTTEINPGSG</sequence>
<reference evidence="1" key="2">
    <citation type="journal article" date="2015" name="Data Brief">
        <title>Shoot transcriptome of the giant reed, Arundo donax.</title>
        <authorList>
            <person name="Barrero R.A."/>
            <person name="Guerrero F.D."/>
            <person name="Moolhuijzen P."/>
            <person name="Goolsby J.A."/>
            <person name="Tidwell J."/>
            <person name="Bellgard S.E."/>
            <person name="Bellgard M.I."/>
        </authorList>
    </citation>
    <scope>NUCLEOTIDE SEQUENCE</scope>
    <source>
        <tissue evidence="1">Shoot tissue taken approximately 20 cm above the soil surface</tissue>
    </source>
</reference>
<dbReference type="EMBL" id="GBRH01252087">
    <property type="protein sequence ID" value="JAD45808.1"/>
    <property type="molecule type" value="Transcribed_RNA"/>
</dbReference>
<evidence type="ECO:0000313" key="1">
    <source>
        <dbReference type="EMBL" id="JAD45808.1"/>
    </source>
</evidence>